<dbReference type="GO" id="GO:0043998">
    <property type="term" value="F:histone H2A acetyltransferase activity"/>
    <property type="evidence" value="ECO:0007669"/>
    <property type="project" value="InterPro"/>
</dbReference>
<evidence type="ECO:0000256" key="1">
    <source>
        <dbReference type="ARBA" id="ARBA00004123"/>
    </source>
</evidence>
<keyword evidence="6" id="KW-0963">Cytoplasm</keyword>
<keyword evidence="14" id="KW-1185">Reference proteome</keyword>
<evidence type="ECO:0000256" key="2">
    <source>
        <dbReference type="ARBA" id="ARBA00004496"/>
    </source>
</evidence>
<comment type="similarity">
    <text evidence="3">Belongs to the acetyltransferase family. NAA40 subfamily.</text>
</comment>
<evidence type="ECO:0000256" key="3">
    <source>
        <dbReference type="ARBA" id="ARBA00008870"/>
    </source>
</evidence>
<dbReference type="GO" id="GO:0005737">
    <property type="term" value="C:cytoplasm"/>
    <property type="evidence" value="ECO:0007669"/>
    <property type="project" value="UniProtKB-SubCell"/>
</dbReference>
<keyword evidence="7" id="KW-0808">Transferase</keyword>
<protein>
    <recommendedName>
        <fullName evidence="5">N-alpha-acetyltransferase 40</fullName>
        <ecNumber evidence="4">2.3.1.257</ecNumber>
    </recommendedName>
</protein>
<dbReference type="PROSITE" id="PS51186">
    <property type="entry name" value="GNAT"/>
    <property type="match status" value="1"/>
</dbReference>
<reference evidence="13 14" key="1">
    <citation type="journal article" date="2016" name="Proc. Natl. Acad. Sci. U.S.A.">
        <title>Lipid metabolic changes in an early divergent fungus govern the establishment of a mutualistic symbiosis with endobacteria.</title>
        <authorList>
            <person name="Lastovetsky O.A."/>
            <person name="Gaspar M.L."/>
            <person name="Mondo S.J."/>
            <person name="LaButti K.M."/>
            <person name="Sandor L."/>
            <person name="Grigoriev I.V."/>
            <person name="Henry S.A."/>
            <person name="Pawlowska T.E."/>
        </authorList>
    </citation>
    <scope>NUCLEOTIDE SEQUENCE [LARGE SCALE GENOMIC DNA]</scope>
    <source>
        <strain evidence="13 14">ATCC 52813</strain>
    </source>
</reference>
<dbReference type="InterPro" id="IPR039949">
    <property type="entry name" value="NAA40"/>
</dbReference>
<evidence type="ECO:0000259" key="12">
    <source>
        <dbReference type="PROSITE" id="PS51186"/>
    </source>
</evidence>
<dbReference type="SUPFAM" id="SSF55729">
    <property type="entry name" value="Acyl-CoA N-acyltransferases (Nat)"/>
    <property type="match status" value="1"/>
</dbReference>
<dbReference type="GO" id="GO:0010485">
    <property type="term" value="F:histone H4 acetyltransferase activity"/>
    <property type="evidence" value="ECO:0007669"/>
    <property type="project" value="InterPro"/>
</dbReference>
<keyword evidence="8" id="KW-0539">Nucleus</keyword>
<proteinExistence type="inferred from homology"/>
<name>A0A2G4T9F6_RHIZD</name>
<dbReference type="Proteomes" id="UP000242254">
    <property type="component" value="Unassembled WGS sequence"/>
</dbReference>
<dbReference type="PANTHER" id="PTHR20531">
    <property type="entry name" value="N-ALPHA-ACETYLTRANSFERASE 40"/>
    <property type="match status" value="1"/>
</dbReference>
<evidence type="ECO:0000256" key="8">
    <source>
        <dbReference type="ARBA" id="ARBA00023242"/>
    </source>
</evidence>
<dbReference type="GeneID" id="35442084"/>
<evidence type="ECO:0000256" key="10">
    <source>
        <dbReference type="ARBA" id="ARBA00047821"/>
    </source>
</evidence>
<feature type="domain" description="N-acetyltransferase" evidence="12">
    <location>
        <begin position="50"/>
        <end position="209"/>
    </location>
</feature>
<evidence type="ECO:0000256" key="7">
    <source>
        <dbReference type="ARBA" id="ARBA00022679"/>
    </source>
</evidence>
<dbReference type="EC" id="2.3.1.257" evidence="4"/>
<evidence type="ECO:0000313" key="13">
    <source>
        <dbReference type="EMBL" id="PHZ17641.1"/>
    </source>
</evidence>
<dbReference type="InterPro" id="IPR016181">
    <property type="entry name" value="Acyl_CoA_acyltransferase"/>
</dbReference>
<sequence>MPTTKCERDSLISRVNQESNLVCFLESPIVYKSKDLDLVIDYYSIDELPQTLRDWTFNLVKQNLYYMYANSNDGWSDEGKKKEMFAPEARYLVARSATDEDDLKGFLLFQMVQEETMDDDVMANCAYCYEIQLIEDARNQGLGEFFMSLLDQIGSYWKMDKVMLTVFKANKGAFKFYTEKLGFELDEISPGACLPRYKAKHFDYELLSKPCQADRKKKEQE</sequence>
<comment type="subcellular location">
    <subcellularLocation>
        <location evidence="2">Cytoplasm</location>
    </subcellularLocation>
    <subcellularLocation>
        <location evidence="1">Nucleus</location>
    </subcellularLocation>
</comment>
<organism evidence="13 14">
    <name type="scientific">Rhizopus microsporus ATCC 52813</name>
    <dbReference type="NCBI Taxonomy" id="1340429"/>
    <lineage>
        <taxon>Eukaryota</taxon>
        <taxon>Fungi</taxon>
        <taxon>Fungi incertae sedis</taxon>
        <taxon>Mucoromycota</taxon>
        <taxon>Mucoromycotina</taxon>
        <taxon>Mucoromycetes</taxon>
        <taxon>Mucorales</taxon>
        <taxon>Mucorineae</taxon>
        <taxon>Rhizopodaceae</taxon>
        <taxon>Rhizopus</taxon>
    </lineage>
</organism>
<dbReference type="EMBL" id="KZ303842">
    <property type="protein sequence ID" value="PHZ17641.1"/>
    <property type="molecule type" value="Genomic_DNA"/>
</dbReference>
<accession>A0A2G4T9F6</accession>
<evidence type="ECO:0000256" key="9">
    <source>
        <dbReference type="ARBA" id="ARBA00023315"/>
    </source>
</evidence>
<evidence type="ECO:0000256" key="4">
    <source>
        <dbReference type="ARBA" id="ARBA00012950"/>
    </source>
</evidence>
<dbReference type="STRING" id="1340429.A0A2G4T9F6"/>
<dbReference type="GO" id="GO:0005634">
    <property type="term" value="C:nucleus"/>
    <property type="evidence" value="ECO:0007669"/>
    <property type="project" value="UniProtKB-SubCell"/>
</dbReference>
<dbReference type="PANTHER" id="PTHR20531:SF1">
    <property type="entry name" value="N-ALPHA-ACETYLTRANSFERASE 40"/>
    <property type="match status" value="1"/>
</dbReference>
<gene>
    <name evidence="13" type="ORF">RHIMIDRAFT_254461</name>
</gene>
<evidence type="ECO:0000256" key="5">
    <source>
        <dbReference type="ARBA" id="ARBA00015043"/>
    </source>
</evidence>
<evidence type="ECO:0000256" key="6">
    <source>
        <dbReference type="ARBA" id="ARBA00022490"/>
    </source>
</evidence>
<dbReference type="RefSeq" id="XP_023471349.1">
    <property type="nucleotide sequence ID" value="XM_023611094.1"/>
</dbReference>
<evidence type="ECO:0000313" key="14">
    <source>
        <dbReference type="Proteomes" id="UP000242254"/>
    </source>
</evidence>
<dbReference type="GO" id="GO:1990189">
    <property type="term" value="F:protein N-terminal-serine acetyltransferase activity"/>
    <property type="evidence" value="ECO:0007669"/>
    <property type="project" value="UniProtKB-EC"/>
</dbReference>
<dbReference type="AlphaFoldDB" id="A0A2G4T9F6"/>
<comment type="catalytic activity">
    <reaction evidence="10">
        <text>N-terminal L-seryl-[histone H2A] + acetyl-CoA = N-terminal N(alpha)-acetyl-L-seryl-[histone H2A] + CoA + H(+)</text>
        <dbReference type="Rhea" id="RHEA:50600"/>
        <dbReference type="Rhea" id="RHEA-COMP:12742"/>
        <dbReference type="Rhea" id="RHEA-COMP:12744"/>
        <dbReference type="ChEBI" id="CHEBI:15378"/>
        <dbReference type="ChEBI" id="CHEBI:57287"/>
        <dbReference type="ChEBI" id="CHEBI:57288"/>
        <dbReference type="ChEBI" id="CHEBI:64738"/>
        <dbReference type="ChEBI" id="CHEBI:83690"/>
        <dbReference type="EC" id="2.3.1.257"/>
    </reaction>
</comment>
<dbReference type="InterPro" id="IPR000182">
    <property type="entry name" value="GNAT_dom"/>
</dbReference>
<dbReference type="Pfam" id="PF00583">
    <property type="entry name" value="Acetyltransf_1"/>
    <property type="match status" value="1"/>
</dbReference>
<keyword evidence="9" id="KW-0012">Acyltransferase</keyword>
<evidence type="ECO:0000256" key="11">
    <source>
        <dbReference type="ARBA" id="ARBA00049524"/>
    </source>
</evidence>
<comment type="catalytic activity">
    <reaction evidence="11">
        <text>N-terminal L-seryl-[histone H4] + acetyl-CoA = N-terminal N(alpha)-acetyl-L-seryl-[histone H4] + CoA + H(+)</text>
        <dbReference type="Rhea" id="RHEA:50596"/>
        <dbReference type="Rhea" id="RHEA-COMP:12740"/>
        <dbReference type="Rhea" id="RHEA-COMP:12743"/>
        <dbReference type="ChEBI" id="CHEBI:15378"/>
        <dbReference type="ChEBI" id="CHEBI:57287"/>
        <dbReference type="ChEBI" id="CHEBI:57288"/>
        <dbReference type="ChEBI" id="CHEBI:64738"/>
        <dbReference type="ChEBI" id="CHEBI:83690"/>
        <dbReference type="EC" id="2.3.1.257"/>
    </reaction>
</comment>
<dbReference type="Gene3D" id="3.40.630.30">
    <property type="match status" value="1"/>
</dbReference>